<organism evidence="1 2">
    <name type="scientific">Salinicola socius</name>
    <dbReference type="NCBI Taxonomy" id="404433"/>
    <lineage>
        <taxon>Bacteria</taxon>
        <taxon>Pseudomonadati</taxon>
        <taxon>Pseudomonadota</taxon>
        <taxon>Gammaproteobacteria</taxon>
        <taxon>Oceanospirillales</taxon>
        <taxon>Halomonadaceae</taxon>
        <taxon>Salinicola</taxon>
    </lineage>
</organism>
<evidence type="ECO:0000313" key="2">
    <source>
        <dbReference type="Proteomes" id="UP000186878"/>
    </source>
</evidence>
<dbReference type="Proteomes" id="UP000186878">
    <property type="component" value="Unassembled WGS sequence"/>
</dbReference>
<protein>
    <submittedName>
        <fullName evidence="1">Uncharacterized protein</fullName>
    </submittedName>
</protein>
<dbReference type="AlphaFoldDB" id="A0A1Q8SRC0"/>
<name>A0A1Q8SRC0_9GAMM</name>
<dbReference type="RefSeq" id="WP_075570389.1">
    <property type="nucleotide sequence ID" value="NZ_MSDO01000017.1"/>
</dbReference>
<reference evidence="1 2" key="1">
    <citation type="submission" date="2016-12" db="EMBL/GenBank/DDBJ databases">
        <title>Draft genome sequences of strains Salinicola socius SMB35, Salinicola sp. MH3R3-1 and Chromohalobacter sp. SMB17 from the Verkhnekamsk potash mining region of Russia.</title>
        <authorList>
            <person name="Mavrodi D.V."/>
            <person name="Olsson B.E."/>
            <person name="Korsakova E.S."/>
            <person name="Pyankova A."/>
            <person name="Mavrodi O.V."/>
            <person name="Plotnikova E.G."/>
        </authorList>
    </citation>
    <scope>NUCLEOTIDE SEQUENCE [LARGE SCALE GENOMIC DNA]</scope>
    <source>
        <strain evidence="1 2">SMB35</strain>
    </source>
</reference>
<accession>A0A1Q8SRC0</accession>
<proteinExistence type="predicted"/>
<sequence>MMIVDLIDGEDFRQRLVSLGVRIPKEACPETCARLAAGCHRAKGVEGLESAIRELMQHTDVMLPSVREAIERHLLPVFSAV</sequence>
<gene>
    <name evidence="1" type="ORF">BTW07_11925</name>
</gene>
<keyword evidence="2" id="KW-1185">Reference proteome</keyword>
<dbReference type="EMBL" id="MSDO01000017">
    <property type="protein sequence ID" value="OLO03981.1"/>
    <property type="molecule type" value="Genomic_DNA"/>
</dbReference>
<evidence type="ECO:0000313" key="1">
    <source>
        <dbReference type="EMBL" id="OLO03981.1"/>
    </source>
</evidence>
<comment type="caution">
    <text evidence="1">The sequence shown here is derived from an EMBL/GenBank/DDBJ whole genome shotgun (WGS) entry which is preliminary data.</text>
</comment>
<dbReference type="OrthoDB" id="6169664at2"/>